<dbReference type="Proteomes" id="UP001497480">
    <property type="component" value="Unassembled WGS sequence"/>
</dbReference>
<comment type="caution">
    <text evidence="1">The sequence shown here is derived from an EMBL/GenBank/DDBJ whole genome shotgun (WGS) entry which is preliminary data.</text>
</comment>
<reference evidence="1 2" key="1">
    <citation type="submission" date="2024-03" db="EMBL/GenBank/DDBJ databases">
        <authorList>
            <person name="Martinez-Hernandez J."/>
        </authorList>
    </citation>
    <scope>NUCLEOTIDE SEQUENCE [LARGE SCALE GENOMIC DNA]</scope>
</reference>
<organism evidence="1 2">
    <name type="scientific">Lupinus luteus</name>
    <name type="common">European yellow lupine</name>
    <dbReference type="NCBI Taxonomy" id="3873"/>
    <lineage>
        <taxon>Eukaryota</taxon>
        <taxon>Viridiplantae</taxon>
        <taxon>Streptophyta</taxon>
        <taxon>Embryophyta</taxon>
        <taxon>Tracheophyta</taxon>
        <taxon>Spermatophyta</taxon>
        <taxon>Magnoliopsida</taxon>
        <taxon>eudicotyledons</taxon>
        <taxon>Gunneridae</taxon>
        <taxon>Pentapetalae</taxon>
        <taxon>rosids</taxon>
        <taxon>fabids</taxon>
        <taxon>Fabales</taxon>
        <taxon>Fabaceae</taxon>
        <taxon>Papilionoideae</taxon>
        <taxon>50 kb inversion clade</taxon>
        <taxon>genistoids sensu lato</taxon>
        <taxon>core genistoids</taxon>
        <taxon>Genisteae</taxon>
        <taxon>Lupinus</taxon>
    </lineage>
</organism>
<proteinExistence type="predicted"/>
<evidence type="ECO:0008006" key="3">
    <source>
        <dbReference type="Google" id="ProtNLM"/>
    </source>
</evidence>
<gene>
    <name evidence="1" type="ORF">LLUT_LOCUS19655</name>
</gene>
<keyword evidence="2" id="KW-1185">Reference proteome</keyword>
<accession>A0AAV1XA32</accession>
<name>A0AAV1XA32_LUPLU</name>
<evidence type="ECO:0000313" key="1">
    <source>
        <dbReference type="EMBL" id="CAL0318595.1"/>
    </source>
</evidence>
<dbReference type="AlphaFoldDB" id="A0AAV1XA32"/>
<sequence>MLYCDNQASLHIAANLVYHERTKHIEMDCHCVREKVQSSLLHLFSIPTSSQLGDILTKSLSHALFHTLISKLGMLDIHIPACGGLLDTTPTHKKKLVVLHDDKLEESGNNLANNSLPY</sequence>
<evidence type="ECO:0000313" key="2">
    <source>
        <dbReference type="Proteomes" id="UP001497480"/>
    </source>
</evidence>
<dbReference type="CDD" id="cd09272">
    <property type="entry name" value="RNase_HI_RT_Ty1"/>
    <property type="match status" value="1"/>
</dbReference>
<protein>
    <recommendedName>
        <fullName evidence="3">Copia protein</fullName>
    </recommendedName>
</protein>
<dbReference type="EMBL" id="CAXHTB010000013">
    <property type="protein sequence ID" value="CAL0318595.1"/>
    <property type="molecule type" value="Genomic_DNA"/>
</dbReference>